<dbReference type="EMBL" id="BKCP01000447">
    <property type="protein sequence ID" value="GER25670.1"/>
    <property type="molecule type" value="Genomic_DNA"/>
</dbReference>
<keyword evidence="2" id="KW-0732">Signal</keyword>
<evidence type="ECO:0000256" key="2">
    <source>
        <dbReference type="ARBA" id="ARBA00022729"/>
    </source>
</evidence>
<evidence type="ECO:0000256" key="6">
    <source>
        <dbReference type="RuleBase" id="RU004335"/>
    </source>
</evidence>
<evidence type="ECO:0000256" key="7">
    <source>
        <dbReference type="SAM" id="Phobius"/>
    </source>
</evidence>
<evidence type="ECO:0000313" key="10">
    <source>
        <dbReference type="Proteomes" id="UP000325081"/>
    </source>
</evidence>
<keyword evidence="4" id="KW-1015">Disulfide bond</keyword>
<dbReference type="InterPro" id="IPR044965">
    <property type="entry name" value="Glyco_hydro_17_plant"/>
</dbReference>
<accession>A0A5A7NYW0</accession>
<dbReference type="AlphaFoldDB" id="A0A5A7NYW0"/>
<name>A0A5A7NYW0_STRAF</name>
<keyword evidence="10" id="KW-1185">Reference proteome</keyword>
<dbReference type="Proteomes" id="UP000325081">
    <property type="component" value="Unassembled WGS sequence"/>
</dbReference>
<keyword evidence="7" id="KW-0812">Transmembrane</keyword>
<evidence type="ECO:0000259" key="8">
    <source>
        <dbReference type="SMART" id="SM00768"/>
    </source>
</evidence>
<dbReference type="Gene3D" id="1.20.58.1040">
    <property type="match status" value="1"/>
</dbReference>
<keyword evidence="3" id="KW-0378">Hydrolase</keyword>
<feature type="domain" description="X8" evidence="8">
    <location>
        <begin position="398"/>
        <end position="481"/>
    </location>
</feature>
<dbReference type="Pfam" id="PF00332">
    <property type="entry name" value="Glyco_hydro_17"/>
    <property type="match status" value="1"/>
</dbReference>
<proteinExistence type="inferred from homology"/>
<reference evidence="10" key="1">
    <citation type="journal article" date="2019" name="Curr. Biol.">
        <title>Genome Sequence of Striga asiatica Provides Insight into the Evolution of Plant Parasitism.</title>
        <authorList>
            <person name="Yoshida S."/>
            <person name="Kim S."/>
            <person name="Wafula E.K."/>
            <person name="Tanskanen J."/>
            <person name="Kim Y.M."/>
            <person name="Honaas L."/>
            <person name="Yang Z."/>
            <person name="Spallek T."/>
            <person name="Conn C.E."/>
            <person name="Ichihashi Y."/>
            <person name="Cheong K."/>
            <person name="Cui S."/>
            <person name="Der J.P."/>
            <person name="Gundlach H."/>
            <person name="Jiao Y."/>
            <person name="Hori C."/>
            <person name="Ishida J.K."/>
            <person name="Kasahara H."/>
            <person name="Kiba T."/>
            <person name="Kim M.S."/>
            <person name="Koo N."/>
            <person name="Laohavisit A."/>
            <person name="Lee Y.H."/>
            <person name="Lumba S."/>
            <person name="McCourt P."/>
            <person name="Mortimer J.C."/>
            <person name="Mutuku J.M."/>
            <person name="Nomura T."/>
            <person name="Sasaki-Sekimoto Y."/>
            <person name="Seto Y."/>
            <person name="Wang Y."/>
            <person name="Wakatake T."/>
            <person name="Sakakibara H."/>
            <person name="Demura T."/>
            <person name="Yamaguchi S."/>
            <person name="Yoneyama K."/>
            <person name="Manabe R.I."/>
            <person name="Nelson D.C."/>
            <person name="Schulman A.H."/>
            <person name="Timko M.P."/>
            <person name="dePamphilis C.W."/>
            <person name="Choi D."/>
            <person name="Shirasu K."/>
        </authorList>
    </citation>
    <scope>NUCLEOTIDE SEQUENCE [LARGE SCALE GENOMIC DNA]</scope>
    <source>
        <strain evidence="10">cv. UVA1</strain>
    </source>
</reference>
<keyword evidence="5" id="KW-0326">Glycosidase</keyword>
<organism evidence="9 10">
    <name type="scientific">Striga asiatica</name>
    <name type="common">Asiatic witchweed</name>
    <name type="synonym">Buchnera asiatica</name>
    <dbReference type="NCBI Taxonomy" id="4170"/>
    <lineage>
        <taxon>Eukaryota</taxon>
        <taxon>Viridiplantae</taxon>
        <taxon>Streptophyta</taxon>
        <taxon>Embryophyta</taxon>
        <taxon>Tracheophyta</taxon>
        <taxon>Spermatophyta</taxon>
        <taxon>Magnoliopsida</taxon>
        <taxon>eudicotyledons</taxon>
        <taxon>Gunneridae</taxon>
        <taxon>Pentapetalae</taxon>
        <taxon>asterids</taxon>
        <taxon>lamiids</taxon>
        <taxon>Lamiales</taxon>
        <taxon>Orobanchaceae</taxon>
        <taxon>Buchnereae</taxon>
        <taxon>Striga</taxon>
    </lineage>
</organism>
<dbReference type="Gene3D" id="3.20.20.80">
    <property type="entry name" value="Glycosidases"/>
    <property type="match status" value="1"/>
</dbReference>
<keyword evidence="7" id="KW-1133">Transmembrane helix</keyword>
<comment type="similarity">
    <text evidence="1 6">Belongs to the glycosyl hydrolase 17 family.</text>
</comment>
<protein>
    <submittedName>
        <fullName evidence="9">Glucan endo-1 3-beta-glucosidas</fullName>
    </submittedName>
</protein>
<evidence type="ECO:0000256" key="4">
    <source>
        <dbReference type="ARBA" id="ARBA00023157"/>
    </source>
</evidence>
<evidence type="ECO:0000313" key="9">
    <source>
        <dbReference type="EMBL" id="GER25670.1"/>
    </source>
</evidence>
<comment type="caution">
    <text evidence="9">The sequence shown here is derived from an EMBL/GenBank/DDBJ whole genome shotgun (WGS) entry which is preliminary data.</text>
</comment>
<dbReference type="Pfam" id="PF07983">
    <property type="entry name" value="X8"/>
    <property type="match status" value="1"/>
</dbReference>
<keyword evidence="7" id="KW-0472">Membrane</keyword>
<evidence type="ECO:0000256" key="3">
    <source>
        <dbReference type="ARBA" id="ARBA00022801"/>
    </source>
</evidence>
<evidence type="ECO:0000256" key="1">
    <source>
        <dbReference type="ARBA" id="ARBA00008773"/>
    </source>
</evidence>
<dbReference type="GO" id="GO:0005975">
    <property type="term" value="P:carbohydrate metabolic process"/>
    <property type="evidence" value="ECO:0007669"/>
    <property type="project" value="InterPro"/>
</dbReference>
<dbReference type="PANTHER" id="PTHR32227">
    <property type="entry name" value="GLUCAN ENDO-1,3-BETA-GLUCOSIDASE BG1-RELATED-RELATED"/>
    <property type="match status" value="1"/>
</dbReference>
<dbReference type="SUPFAM" id="SSF51445">
    <property type="entry name" value="(Trans)glycosidases"/>
    <property type="match status" value="1"/>
</dbReference>
<feature type="transmembrane region" description="Helical" evidence="7">
    <location>
        <begin position="497"/>
        <end position="514"/>
    </location>
</feature>
<dbReference type="GO" id="GO:0004553">
    <property type="term" value="F:hydrolase activity, hydrolyzing O-glycosyl compounds"/>
    <property type="evidence" value="ECO:0007669"/>
    <property type="project" value="InterPro"/>
</dbReference>
<sequence length="517" mass="56320">MNHHVKNNAVLLVSSNNFTIFLLTKMSPATIKSTRNLRIIPLILALSAAALSEVDGLGVNWGTAASHPLQPRKVVELLKANGIAKVKLFDADPQVLQSLSGSGIWVTVGIPNSMLRGLNSSLKAAESWVHDNLTRFVSDGASRAKVNICSVYYSYVAVGDEPFLQTYGEQFYPFLVGAATNIQTALIKANLATRVKVVAPCSYDAFLSESNLPSKSQFRPDINRTMTQLLTFLNRHESPFFASMSPFQSYRENKNFTLDFALFRNTHKNIFDLSLDIISAALSNAGFPQMEIVVGQIGWPTDGAPNATSSNAEEFMNGLTGHLRNTQPGKSSKRQVSSPTEVYILSLLDEDERSIASGDFERHLGLFTFDGQAKYRADLGQGPKPLVNAVDVRYLSARWCVVDNNKDLSNATSLAREACAEGADCTALSPGSSCSGLGWPGNISYAFNSFYQQHDQNLESCDFGGLGLVTTVDPSVGSCRFFVGLSMSFAGPHGPGPFSWMVLLVTTISLWVLVERW</sequence>
<evidence type="ECO:0000256" key="5">
    <source>
        <dbReference type="ARBA" id="ARBA00023295"/>
    </source>
</evidence>
<dbReference type="InterPro" id="IPR000490">
    <property type="entry name" value="Glyco_hydro_17"/>
</dbReference>
<dbReference type="OrthoDB" id="1293114at2759"/>
<dbReference type="InterPro" id="IPR017853">
    <property type="entry name" value="GH"/>
</dbReference>
<dbReference type="SMART" id="SM00768">
    <property type="entry name" value="X8"/>
    <property type="match status" value="1"/>
</dbReference>
<dbReference type="InterPro" id="IPR012946">
    <property type="entry name" value="X8"/>
</dbReference>
<gene>
    <name evidence="9" type="ORF">STAS_01263</name>
</gene>